<dbReference type="Gene3D" id="3.40.630.10">
    <property type="entry name" value="Zn peptidases"/>
    <property type="match status" value="1"/>
</dbReference>
<evidence type="ECO:0000256" key="7">
    <source>
        <dbReference type="ARBA" id="ARBA00022997"/>
    </source>
</evidence>
<dbReference type="GO" id="GO:0016805">
    <property type="term" value="F:dipeptidase activity"/>
    <property type="evidence" value="ECO:0007669"/>
    <property type="project" value="UniProtKB-KW"/>
</dbReference>
<keyword evidence="6" id="KW-0862">Zinc</keyword>
<dbReference type="AlphaFoldDB" id="A0A084J828"/>
<dbReference type="InterPro" id="IPR036264">
    <property type="entry name" value="Bact_exopeptidase_dim_dom"/>
</dbReference>
<keyword evidence="10" id="KW-1185">Reference proteome</keyword>
<proteinExistence type="inferred from homology"/>
<comment type="similarity">
    <text evidence="2">Belongs to the peptidase M20A family.</text>
</comment>
<keyword evidence="7" id="KW-0224">Dipeptidase</keyword>
<dbReference type="PANTHER" id="PTHR43808">
    <property type="entry name" value="ACETYLORNITHINE DEACETYLASE"/>
    <property type="match status" value="1"/>
</dbReference>
<dbReference type="RefSeq" id="WP_051824241.1">
    <property type="nucleotide sequence ID" value="NZ_JPMD01000044.1"/>
</dbReference>
<dbReference type="GO" id="GO:0006526">
    <property type="term" value="P:L-arginine biosynthetic process"/>
    <property type="evidence" value="ECO:0007669"/>
    <property type="project" value="TreeGrafter"/>
</dbReference>
<protein>
    <recommendedName>
        <fullName evidence="11">Peptidase M20 dimerisation domain-containing protein</fullName>
    </recommendedName>
</protein>
<evidence type="ECO:0000256" key="3">
    <source>
        <dbReference type="ARBA" id="ARBA00022670"/>
    </source>
</evidence>
<dbReference type="NCBIfam" id="TIGR01887">
    <property type="entry name" value="dipeptidaselike"/>
    <property type="match status" value="1"/>
</dbReference>
<comment type="caution">
    <text evidence="9">The sequence shown here is derived from an EMBL/GenBank/DDBJ whole genome shotgun (WGS) entry which is preliminary data.</text>
</comment>
<dbReference type="InterPro" id="IPR050072">
    <property type="entry name" value="Peptidase_M20A"/>
</dbReference>
<dbReference type="Gene3D" id="3.30.70.360">
    <property type="match status" value="2"/>
</dbReference>
<dbReference type="EMBL" id="JPMD01000044">
    <property type="protein sequence ID" value="KEZ85112.1"/>
    <property type="molecule type" value="Genomic_DNA"/>
</dbReference>
<keyword evidence="4" id="KW-0479">Metal-binding</keyword>
<dbReference type="GO" id="GO:0006508">
    <property type="term" value="P:proteolysis"/>
    <property type="evidence" value="ECO:0007669"/>
    <property type="project" value="UniProtKB-KW"/>
</dbReference>
<organism evidence="9 10">
    <name type="scientific">Clostridium sulfidigenes</name>
    <dbReference type="NCBI Taxonomy" id="318464"/>
    <lineage>
        <taxon>Bacteria</taxon>
        <taxon>Bacillati</taxon>
        <taxon>Bacillota</taxon>
        <taxon>Clostridia</taxon>
        <taxon>Eubacteriales</taxon>
        <taxon>Clostridiaceae</taxon>
        <taxon>Clostridium</taxon>
    </lineage>
</organism>
<dbReference type="PANTHER" id="PTHR43808:SF31">
    <property type="entry name" value="N-ACETYL-L-CITRULLINE DEACETYLASE"/>
    <property type="match status" value="1"/>
</dbReference>
<evidence type="ECO:0008006" key="11">
    <source>
        <dbReference type="Google" id="ProtNLM"/>
    </source>
</evidence>
<dbReference type="NCBIfam" id="NF005542">
    <property type="entry name" value="PRK07205.1"/>
    <property type="match status" value="1"/>
</dbReference>
<dbReference type="Proteomes" id="UP000028542">
    <property type="component" value="Unassembled WGS sequence"/>
</dbReference>
<dbReference type="SUPFAM" id="SSF55031">
    <property type="entry name" value="Bacterial exopeptidase dimerisation domain"/>
    <property type="match status" value="1"/>
</dbReference>
<evidence type="ECO:0000313" key="10">
    <source>
        <dbReference type="Proteomes" id="UP000028542"/>
    </source>
</evidence>
<keyword evidence="3" id="KW-0645">Protease</keyword>
<dbReference type="InterPro" id="IPR010964">
    <property type="entry name" value="M20A_pepV-rel"/>
</dbReference>
<evidence type="ECO:0000256" key="1">
    <source>
        <dbReference type="ARBA" id="ARBA00001947"/>
    </source>
</evidence>
<accession>A0A084J828</accession>
<dbReference type="STRING" id="318464.IO99_16655"/>
<gene>
    <name evidence="9" type="ORF">IO99_16655</name>
</gene>
<dbReference type="PROSITE" id="PS00759">
    <property type="entry name" value="ARGE_DAPE_CPG2_2"/>
    <property type="match status" value="1"/>
</dbReference>
<name>A0A084J828_9CLOT</name>
<evidence type="ECO:0000313" key="9">
    <source>
        <dbReference type="EMBL" id="KEZ85112.1"/>
    </source>
</evidence>
<dbReference type="GO" id="GO:0008237">
    <property type="term" value="F:metallopeptidase activity"/>
    <property type="evidence" value="ECO:0007669"/>
    <property type="project" value="UniProtKB-KW"/>
</dbReference>
<evidence type="ECO:0000256" key="5">
    <source>
        <dbReference type="ARBA" id="ARBA00022801"/>
    </source>
</evidence>
<dbReference type="GO" id="GO:0008270">
    <property type="term" value="F:zinc ion binding"/>
    <property type="evidence" value="ECO:0007669"/>
    <property type="project" value="InterPro"/>
</dbReference>
<evidence type="ECO:0000256" key="8">
    <source>
        <dbReference type="ARBA" id="ARBA00023049"/>
    </source>
</evidence>
<dbReference type="InterPro" id="IPR002933">
    <property type="entry name" value="Peptidase_M20"/>
</dbReference>
<evidence type="ECO:0000256" key="4">
    <source>
        <dbReference type="ARBA" id="ARBA00022723"/>
    </source>
</evidence>
<dbReference type="PROSITE" id="PS00758">
    <property type="entry name" value="ARGE_DAPE_CPG2_1"/>
    <property type="match status" value="1"/>
</dbReference>
<dbReference type="GO" id="GO:0008777">
    <property type="term" value="F:acetylornithine deacetylase activity"/>
    <property type="evidence" value="ECO:0007669"/>
    <property type="project" value="TreeGrafter"/>
</dbReference>
<sequence length="454" mass="50400">MIKKEEIKERVNELIPELIDSIKEAVSFRSVIDEDNPNYPFGKNIDDCLKSTLNLCESLGFKTYYDKDGYYGYAEVGQGPELVGVLGHLDVVPEGDLNSWTYPPYELTIVDDKIYGRGTQDDKGPTIACIYAVKALLDLGIKLNKRIRFIFGTDEENLWRGINKYKENGEEIPAMGITPDSEFFCINAEKGLLQSTLTCKKSSNLTLSAGNAFNSVPDNATYTGTAEEINSLKNVLNSLNYKYILNENSISVIGKGVHSADSAEGINAISRLAIALEKMGSSSNSIKFIANVIGEDVAIKNLIPKCEDVSGKLTVNVGKIDLNEDIETISLDIRIPVTYKKEDIVNPIKEKALEYGLEYNEFDWMESIYVPADHFLIKTLKEVYDEETGYDGIPESSGGATYARAIDNCVAFGMVFPTSEKTEHQPNEFITMHDLVKATEIYALALYKLAKLAK</sequence>
<dbReference type="eggNOG" id="COG0624">
    <property type="taxonomic scope" value="Bacteria"/>
</dbReference>
<dbReference type="Pfam" id="PF01546">
    <property type="entry name" value="Peptidase_M20"/>
    <property type="match status" value="1"/>
</dbReference>
<keyword evidence="5" id="KW-0378">Hydrolase</keyword>
<comment type="cofactor">
    <cofactor evidence="1">
        <name>Zn(2+)</name>
        <dbReference type="ChEBI" id="CHEBI:29105"/>
    </cofactor>
</comment>
<dbReference type="SUPFAM" id="SSF53187">
    <property type="entry name" value="Zn-dependent exopeptidases"/>
    <property type="match status" value="1"/>
</dbReference>
<evidence type="ECO:0000256" key="6">
    <source>
        <dbReference type="ARBA" id="ARBA00022833"/>
    </source>
</evidence>
<dbReference type="InterPro" id="IPR001261">
    <property type="entry name" value="ArgE/DapE_CS"/>
</dbReference>
<reference evidence="9 10" key="1">
    <citation type="submission" date="2014-07" db="EMBL/GenBank/DDBJ databases">
        <title>Draft genome of Clostridium sulfidigenes 113A isolated from sediments associated with methane hydrate from Krishna Godavari basin.</title>
        <authorList>
            <person name="Honkalas V.S."/>
            <person name="Dabir A.P."/>
            <person name="Arora P."/>
            <person name="Dhakephalkar P.K."/>
        </authorList>
    </citation>
    <scope>NUCLEOTIDE SEQUENCE [LARGE SCALE GENOMIC DNA]</scope>
    <source>
        <strain evidence="9 10">113A</strain>
    </source>
</reference>
<evidence type="ECO:0000256" key="2">
    <source>
        <dbReference type="ARBA" id="ARBA00006247"/>
    </source>
</evidence>
<keyword evidence="8" id="KW-0482">Metalloprotease</keyword>